<keyword evidence="1" id="KW-0812">Transmembrane</keyword>
<dbReference type="RefSeq" id="WP_176818656.1">
    <property type="nucleotide sequence ID" value="NZ_JABXWP010000028.1"/>
</dbReference>
<evidence type="ECO:0000313" key="2">
    <source>
        <dbReference type="EMBL" id="NVO89451.1"/>
    </source>
</evidence>
<gene>
    <name evidence="2" type="ORF">HWN39_13325</name>
</gene>
<evidence type="ECO:0000256" key="1">
    <source>
        <dbReference type="SAM" id="Phobius"/>
    </source>
</evidence>
<keyword evidence="1" id="KW-1133">Transmembrane helix</keyword>
<comment type="caution">
    <text evidence="2">The sequence shown here is derived from an EMBL/GenBank/DDBJ whole genome shotgun (WGS) entry which is preliminary data.</text>
</comment>
<protein>
    <submittedName>
        <fullName evidence="2">Uncharacterized protein</fullName>
    </submittedName>
</protein>
<keyword evidence="1" id="KW-0472">Membrane</keyword>
<organism evidence="2 3">
    <name type="scientific">Lacticaseibacillus rhamnosus</name>
    <name type="common">Lactobacillus rhamnosus</name>
    <dbReference type="NCBI Taxonomy" id="47715"/>
    <lineage>
        <taxon>Bacteria</taxon>
        <taxon>Bacillati</taxon>
        <taxon>Bacillota</taxon>
        <taxon>Bacilli</taxon>
        <taxon>Lactobacillales</taxon>
        <taxon>Lactobacillaceae</taxon>
        <taxon>Lacticaseibacillus</taxon>
    </lineage>
</organism>
<dbReference type="Proteomes" id="UP000542889">
    <property type="component" value="Unassembled WGS sequence"/>
</dbReference>
<sequence length="60" mass="6906">MKYGPYRFMSWLGFTLALASSFLPAKYMNFGAYKTFTGLTLLAVLFALWDISDAIREDRQ</sequence>
<dbReference type="EMBL" id="JABXWP010000028">
    <property type="protein sequence ID" value="NVO89451.1"/>
    <property type="molecule type" value="Genomic_DNA"/>
</dbReference>
<reference evidence="2 3" key="1">
    <citation type="submission" date="2020-06" db="EMBL/GenBank/DDBJ databases">
        <title>Lactobacillus rhamnosus QC,genome.</title>
        <authorList>
            <person name="Yi H."/>
            <person name="Jin M."/>
        </authorList>
    </citation>
    <scope>NUCLEOTIDE SEQUENCE [LARGE SCALE GENOMIC DNA]</scope>
    <source>
        <strain evidence="2 3">QC</strain>
    </source>
</reference>
<evidence type="ECO:0000313" key="3">
    <source>
        <dbReference type="Proteomes" id="UP000542889"/>
    </source>
</evidence>
<feature type="transmembrane region" description="Helical" evidence="1">
    <location>
        <begin position="31"/>
        <end position="51"/>
    </location>
</feature>
<dbReference type="AlphaFoldDB" id="A0A7Y7QHX4"/>
<name>A0A7Y7QHX4_LACRH</name>
<accession>A0A7Y7QHX4</accession>
<proteinExistence type="predicted"/>